<keyword evidence="5" id="KW-0539">Nucleus</keyword>
<dbReference type="GO" id="GO:0070628">
    <property type="term" value="F:proteasome binding"/>
    <property type="evidence" value="ECO:0007669"/>
    <property type="project" value="TreeGrafter"/>
</dbReference>
<comment type="subcellular location">
    <subcellularLocation>
        <location evidence="2">Cytoplasm</location>
    </subcellularLocation>
    <subcellularLocation>
        <location evidence="1">Nucleus</location>
    </subcellularLocation>
</comment>
<keyword evidence="3" id="KW-0963">Cytoplasm</keyword>
<dbReference type="GO" id="GO:0005634">
    <property type="term" value="C:nucleus"/>
    <property type="evidence" value="ECO:0007669"/>
    <property type="project" value="UniProtKB-SubCell"/>
</dbReference>
<dbReference type="GO" id="GO:0008541">
    <property type="term" value="C:proteasome regulatory particle, lid subcomplex"/>
    <property type="evidence" value="ECO:0007669"/>
    <property type="project" value="TreeGrafter"/>
</dbReference>
<dbReference type="PANTHER" id="PTHR12225:SF0">
    <property type="entry name" value="PROTEASOMAL UBIQUITIN RECEPTOR ADRM1"/>
    <property type="match status" value="1"/>
</dbReference>
<dbReference type="VEuPathDB" id="FungiDB:DIURU_003206"/>
<dbReference type="GeneID" id="54781857"/>
<evidence type="ECO:0000313" key="7">
    <source>
        <dbReference type="EMBL" id="KAA8901497.1"/>
    </source>
</evidence>
<dbReference type="InterPro" id="IPR006773">
    <property type="entry name" value="Rpn13/ADRM1"/>
</dbReference>
<keyword evidence="8" id="KW-1185">Reference proteome</keyword>
<dbReference type="EMBL" id="SWFT01000102">
    <property type="protein sequence ID" value="KAA8901497.1"/>
    <property type="molecule type" value="Genomic_DNA"/>
</dbReference>
<dbReference type="Pfam" id="PF04683">
    <property type="entry name" value="Rpn13_ADRM1_Pru"/>
    <property type="match status" value="1"/>
</dbReference>
<dbReference type="AlphaFoldDB" id="A0A642UM14"/>
<dbReference type="Proteomes" id="UP000449547">
    <property type="component" value="Unassembled WGS sequence"/>
</dbReference>
<evidence type="ECO:0000256" key="1">
    <source>
        <dbReference type="ARBA" id="ARBA00004123"/>
    </source>
</evidence>
<evidence type="ECO:0000256" key="3">
    <source>
        <dbReference type="ARBA" id="ARBA00022490"/>
    </source>
</evidence>
<proteinExistence type="predicted"/>
<evidence type="ECO:0000313" key="8">
    <source>
        <dbReference type="Proteomes" id="UP000449547"/>
    </source>
</evidence>
<organism evidence="7 8">
    <name type="scientific">Diutina rugosa</name>
    <name type="common">Yeast</name>
    <name type="synonym">Candida rugosa</name>
    <dbReference type="NCBI Taxonomy" id="5481"/>
    <lineage>
        <taxon>Eukaryota</taxon>
        <taxon>Fungi</taxon>
        <taxon>Dikarya</taxon>
        <taxon>Ascomycota</taxon>
        <taxon>Saccharomycotina</taxon>
        <taxon>Pichiomycetes</taxon>
        <taxon>Debaryomycetaceae</taxon>
        <taxon>Diutina</taxon>
    </lineage>
</organism>
<feature type="domain" description="Pru" evidence="6">
    <location>
        <begin position="1"/>
        <end position="129"/>
    </location>
</feature>
<dbReference type="RefSeq" id="XP_034011978.1">
    <property type="nucleotide sequence ID" value="XM_034155943.1"/>
</dbReference>
<evidence type="ECO:0000259" key="6">
    <source>
        <dbReference type="PROSITE" id="PS51917"/>
    </source>
</evidence>
<dbReference type="PROSITE" id="PS51917">
    <property type="entry name" value="PRU"/>
    <property type="match status" value="1"/>
</dbReference>
<dbReference type="OrthoDB" id="340431at2759"/>
<dbReference type="OMA" id="IPGETMW"/>
<comment type="caution">
    <text evidence="7">The sequence shown here is derived from an EMBL/GenBank/DDBJ whole genome shotgun (WGS) entry which is preliminary data.</text>
</comment>
<sequence>MRQSSIRFNAGKVAFDEDTKRCTPLPHKGYITIVPGTDDPDFLQFTWKCKDATAGGAVEPDELVLIPGDVTFKHVKSCTTGRVVALTFLSSGAKHLYWLQDVGDIDNLALLTPKDEAILKDVVEAVALDDDDE</sequence>
<dbReference type="PANTHER" id="PTHR12225">
    <property type="entry name" value="ADHESION REGULATING MOLECULE 1 110 KDA CELL MEMBRANE GLYCOPROTEIN"/>
    <property type="match status" value="1"/>
</dbReference>
<accession>A0A642UM14</accession>
<reference evidence="7 8" key="1">
    <citation type="submission" date="2019-07" db="EMBL/GenBank/DDBJ databases">
        <title>Genome assembly of two rare yeast pathogens: Diutina rugosa and Trichomonascus ciferrii.</title>
        <authorList>
            <person name="Mixao V."/>
            <person name="Saus E."/>
            <person name="Hansen A."/>
            <person name="Lass-Flor C."/>
            <person name="Gabaldon T."/>
        </authorList>
    </citation>
    <scope>NUCLEOTIDE SEQUENCE [LARGE SCALE GENOMIC DNA]</scope>
    <source>
        <strain evidence="7 8">CBS 613</strain>
    </source>
</reference>
<keyword evidence="4" id="KW-0647">Proteasome</keyword>
<dbReference type="GO" id="GO:0061133">
    <property type="term" value="F:endopeptidase activator activity"/>
    <property type="evidence" value="ECO:0007669"/>
    <property type="project" value="TreeGrafter"/>
</dbReference>
<evidence type="ECO:0000256" key="5">
    <source>
        <dbReference type="ARBA" id="ARBA00023242"/>
    </source>
</evidence>
<protein>
    <recommendedName>
        <fullName evidence="6">Pru domain-containing protein</fullName>
    </recommendedName>
</protein>
<dbReference type="GO" id="GO:0005737">
    <property type="term" value="C:cytoplasm"/>
    <property type="evidence" value="ECO:0007669"/>
    <property type="project" value="UniProtKB-SubCell"/>
</dbReference>
<dbReference type="InterPro" id="IPR038633">
    <property type="entry name" value="Rpn13/ADRM1_Pru_sf"/>
</dbReference>
<evidence type="ECO:0000256" key="4">
    <source>
        <dbReference type="ARBA" id="ARBA00022942"/>
    </source>
</evidence>
<dbReference type="InterPro" id="IPR044868">
    <property type="entry name" value="Rpn13/ADRM1_Pru"/>
</dbReference>
<evidence type="ECO:0000256" key="2">
    <source>
        <dbReference type="ARBA" id="ARBA00004496"/>
    </source>
</evidence>
<name>A0A642UM14_DIURU</name>
<dbReference type="Gene3D" id="2.30.29.70">
    <property type="entry name" value="Proteasomal ubiquitin receptor Rpn13/ADRM1"/>
    <property type="match status" value="1"/>
</dbReference>
<gene>
    <name evidence="7" type="ORF">DIURU_003206</name>
</gene>